<dbReference type="InterPro" id="IPR033690">
    <property type="entry name" value="Adenylat_kinase_CS"/>
</dbReference>
<accession>A0A938YJH6</accession>
<dbReference type="Pfam" id="PF00406">
    <property type="entry name" value="ADK"/>
    <property type="match status" value="1"/>
</dbReference>
<keyword evidence="1 5" id="KW-0808">Transferase</keyword>
<evidence type="ECO:0000313" key="8">
    <source>
        <dbReference type="EMBL" id="MBM9475878.1"/>
    </source>
</evidence>
<feature type="binding site" evidence="5">
    <location>
        <begin position="11"/>
        <end position="16"/>
    </location>
    <ligand>
        <name>ATP</name>
        <dbReference type="ChEBI" id="CHEBI:30616"/>
    </ligand>
</feature>
<evidence type="ECO:0000256" key="6">
    <source>
        <dbReference type="RuleBase" id="RU003330"/>
    </source>
</evidence>
<evidence type="ECO:0000256" key="4">
    <source>
        <dbReference type="ARBA" id="ARBA00022777"/>
    </source>
</evidence>
<dbReference type="GO" id="GO:0005524">
    <property type="term" value="F:ATP binding"/>
    <property type="evidence" value="ECO:0007669"/>
    <property type="project" value="UniProtKB-UniRule"/>
</dbReference>
<keyword evidence="4 5" id="KW-0418">Kinase</keyword>
<dbReference type="GO" id="GO:0005737">
    <property type="term" value="C:cytoplasm"/>
    <property type="evidence" value="ECO:0007669"/>
    <property type="project" value="UniProtKB-SubCell"/>
</dbReference>
<comment type="caution">
    <text evidence="5">Lacks conserved residue(s) required for the propagation of feature annotation.</text>
</comment>
<dbReference type="HAMAP" id="MF_00235">
    <property type="entry name" value="Adenylate_kinase_Adk"/>
    <property type="match status" value="1"/>
</dbReference>
<feature type="binding site" evidence="5">
    <location>
        <position position="130"/>
    </location>
    <ligand>
        <name>AMP</name>
        <dbReference type="ChEBI" id="CHEBI:456215"/>
    </ligand>
</feature>
<dbReference type="NCBIfam" id="NF011104">
    <property type="entry name" value="PRK14531.1"/>
    <property type="match status" value="1"/>
</dbReference>
<dbReference type="CDD" id="cd01428">
    <property type="entry name" value="ADK"/>
    <property type="match status" value="1"/>
</dbReference>
<name>A0A938YJH6_9ACTN</name>
<dbReference type="PROSITE" id="PS00113">
    <property type="entry name" value="ADENYLATE_KINASE"/>
    <property type="match status" value="1"/>
</dbReference>
<dbReference type="NCBIfam" id="NF011100">
    <property type="entry name" value="PRK14527.1"/>
    <property type="match status" value="1"/>
</dbReference>
<feature type="binding site" evidence="5">
    <location>
        <begin position="58"/>
        <end position="60"/>
    </location>
    <ligand>
        <name>AMP</name>
        <dbReference type="ChEBI" id="CHEBI:456215"/>
    </ligand>
</feature>
<comment type="subunit">
    <text evidence="5 7">Monomer.</text>
</comment>
<comment type="caution">
    <text evidence="8">The sequence shown here is derived from an EMBL/GenBank/DDBJ whole genome shotgun (WGS) entry which is preliminary data.</text>
</comment>
<keyword evidence="2 5" id="KW-0545">Nucleotide biosynthesis</keyword>
<evidence type="ECO:0000313" key="9">
    <source>
        <dbReference type="Proteomes" id="UP000663801"/>
    </source>
</evidence>
<feature type="binding site" evidence="5">
    <location>
        <position position="32"/>
    </location>
    <ligand>
        <name>AMP</name>
        <dbReference type="ChEBI" id="CHEBI:456215"/>
    </ligand>
</feature>
<evidence type="ECO:0000256" key="3">
    <source>
        <dbReference type="ARBA" id="ARBA00022741"/>
    </source>
</evidence>
<keyword evidence="9" id="KW-1185">Reference proteome</keyword>
<dbReference type="PANTHER" id="PTHR23359">
    <property type="entry name" value="NUCLEOTIDE KINASE"/>
    <property type="match status" value="1"/>
</dbReference>
<evidence type="ECO:0000256" key="7">
    <source>
        <dbReference type="RuleBase" id="RU003331"/>
    </source>
</evidence>
<dbReference type="PRINTS" id="PR00094">
    <property type="entry name" value="ADENYLTKNASE"/>
</dbReference>
<comment type="function">
    <text evidence="5">Catalyzes the reversible transfer of the terminal phosphate group between ATP and AMP. Plays an important role in cellular energy homeostasis and in adenine nucleotide metabolism.</text>
</comment>
<dbReference type="Proteomes" id="UP000663801">
    <property type="component" value="Unassembled WGS sequence"/>
</dbReference>
<comment type="catalytic activity">
    <reaction evidence="5 7">
        <text>AMP + ATP = 2 ADP</text>
        <dbReference type="Rhea" id="RHEA:12973"/>
        <dbReference type="ChEBI" id="CHEBI:30616"/>
        <dbReference type="ChEBI" id="CHEBI:456215"/>
        <dbReference type="ChEBI" id="CHEBI:456216"/>
        <dbReference type="EC" id="2.7.4.3"/>
    </reaction>
</comment>
<comment type="domain">
    <text evidence="5">Consists of three domains, a large central CORE domain and two small peripheral domains, NMPbind and LID, which undergo movements during catalysis. The LID domain closes over the site of phosphoryl transfer upon ATP binding. Assembling and dissambling the active center during each catalytic cycle provides an effective means to prevent ATP hydrolysis.</text>
</comment>
<sequence>MSRLLIVGPQGVGKGTQATRLAKALDIAHISTGDIFRANVGEKTELGLLAQKYMSQGDLVPDEVTNSMVADRLDQQDAAEGFLLDGFPRNLDQARWLGELLGARGQSIDAVLLLEAPTEVLMDRLVSRAREDDTPEAIRKRLDIYHTSTTPLLEYYHDRVLAVNGVGGVDEVTQRALAALHRRSPSN</sequence>
<reference evidence="8" key="1">
    <citation type="submission" date="2021-01" db="EMBL/GenBank/DDBJ databases">
        <title>KCTC 19127 draft genome.</title>
        <authorList>
            <person name="An D."/>
        </authorList>
    </citation>
    <scope>NUCLEOTIDE SEQUENCE</scope>
    <source>
        <strain evidence="8">KCTC 19127</strain>
    </source>
</reference>
<dbReference type="RefSeq" id="WP_205255950.1">
    <property type="nucleotide sequence ID" value="NZ_BAAAPV010000002.1"/>
</dbReference>
<evidence type="ECO:0000256" key="1">
    <source>
        <dbReference type="ARBA" id="ARBA00022679"/>
    </source>
</evidence>
<dbReference type="NCBIfam" id="NF001381">
    <property type="entry name" value="PRK00279.1-3"/>
    <property type="match status" value="1"/>
</dbReference>
<comment type="subcellular location">
    <subcellularLocation>
        <location evidence="5 7">Cytoplasm</location>
    </subcellularLocation>
</comment>
<comment type="pathway">
    <text evidence="5">Purine metabolism; AMP biosynthesis via salvage pathway; AMP from ADP: step 1/1.</text>
</comment>
<organism evidence="8 9">
    <name type="scientific">Nakamurella flavida</name>
    <dbReference type="NCBI Taxonomy" id="363630"/>
    <lineage>
        <taxon>Bacteria</taxon>
        <taxon>Bacillati</taxon>
        <taxon>Actinomycetota</taxon>
        <taxon>Actinomycetes</taxon>
        <taxon>Nakamurellales</taxon>
        <taxon>Nakamurellaceae</taxon>
        <taxon>Nakamurella</taxon>
    </lineage>
</organism>
<dbReference type="SUPFAM" id="SSF52540">
    <property type="entry name" value="P-loop containing nucleoside triphosphate hydrolases"/>
    <property type="match status" value="1"/>
</dbReference>
<keyword evidence="5" id="KW-0963">Cytoplasm</keyword>
<comment type="similarity">
    <text evidence="5 6">Belongs to the adenylate kinase family.</text>
</comment>
<feature type="binding site" evidence="5">
    <location>
        <position position="128"/>
    </location>
    <ligand>
        <name>ATP</name>
        <dbReference type="ChEBI" id="CHEBI:30616"/>
    </ligand>
</feature>
<protein>
    <recommendedName>
        <fullName evidence="5 7">Adenylate kinase</fullName>
        <shortName evidence="5">AK</shortName>
        <ecNumber evidence="5 7">2.7.4.3</ecNumber>
    </recommendedName>
    <alternativeName>
        <fullName evidence="5">ATP-AMP transphosphorylase</fullName>
    </alternativeName>
    <alternativeName>
        <fullName evidence="5">ATP:AMP phosphotransferase</fullName>
    </alternativeName>
    <alternativeName>
        <fullName evidence="5">Adenylate monophosphate kinase</fullName>
    </alternativeName>
</protein>
<feature type="binding site" evidence="5">
    <location>
        <position position="93"/>
    </location>
    <ligand>
        <name>AMP</name>
        <dbReference type="ChEBI" id="CHEBI:456215"/>
    </ligand>
</feature>
<dbReference type="EC" id="2.7.4.3" evidence="5 7"/>
<dbReference type="GO" id="GO:0044209">
    <property type="term" value="P:AMP salvage"/>
    <property type="evidence" value="ECO:0007669"/>
    <property type="project" value="UniProtKB-UniRule"/>
</dbReference>
<gene>
    <name evidence="5" type="primary">adk</name>
    <name evidence="8" type="ORF">JL107_05440</name>
</gene>
<evidence type="ECO:0000256" key="2">
    <source>
        <dbReference type="ARBA" id="ARBA00022727"/>
    </source>
</evidence>
<feature type="region of interest" description="NMP" evidence="5">
    <location>
        <begin position="31"/>
        <end position="60"/>
    </location>
</feature>
<proteinExistence type="inferred from homology"/>
<evidence type="ECO:0000256" key="5">
    <source>
        <dbReference type="HAMAP-Rule" id="MF_00235"/>
    </source>
</evidence>
<dbReference type="EMBL" id="JAERWL010000005">
    <property type="protein sequence ID" value="MBM9475878.1"/>
    <property type="molecule type" value="Genomic_DNA"/>
</dbReference>
<dbReference type="InterPro" id="IPR027417">
    <property type="entry name" value="P-loop_NTPase"/>
</dbReference>
<feature type="binding site" evidence="5">
    <location>
        <position position="37"/>
    </location>
    <ligand>
        <name>AMP</name>
        <dbReference type="ChEBI" id="CHEBI:456215"/>
    </ligand>
</feature>
<feature type="binding site" evidence="5">
    <location>
        <position position="167"/>
    </location>
    <ligand>
        <name>ATP</name>
        <dbReference type="ChEBI" id="CHEBI:30616"/>
    </ligand>
</feature>
<keyword evidence="5 7" id="KW-0067">ATP-binding</keyword>
<dbReference type="GO" id="GO:0004017">
    <property type="term" value="F:AMP kinase activity"/>
    <property type="evidence" value="ECO:0007669"/>
    <property type="project" value="UniProtKB-UniRule"/>
</dbReference>
<feature type="binding site" evidence="5">
    <location>
        <position position="141"/>
    </location>
    <ligand>
        <name>AMP</name>
        <dbReference type="ChEBI" id="CHEBI:456215"/>
    </ligand>
</feature>
<dbReference type="AlphaFoldDB" id="A0A938YJH6"/>
<keyword evidence="3 5" id="KW-0547">Nucleotide-binding</keyword>
<dbReference type="Gene3D" id="3.40.50.300">
    <property type="entry name" value="P-loop containing nucleotide triphosphate hydrolases"/>
    <property type="match status" value="1"/>
</dbReference>
<feature type="binding site" evidence="5">
    <location>
        <begin position="86"/>
        <end position="89"/>
    </location>
    <ligand>
        <name>AMP</name>
        <dbReference type="ChEBI" id="CHEBI:456215"/>
    </ligand>
</feature>
<dbReference type="InterPro" id="IPR000850">
    <property type="entry name" value="Adenylat/UMP-CMP_kin"/>
</dbReference>